<evidence type="ECO:0000313" key="4">
    <source>
        <dbReference type="Proteomes" id="UP000254176"/>
    </source>
</evidence>
<proteinExistence type="predicted"/>
<dbReference type="EMBL" id="FEVP01000001">
    <property type="protein sequence ID" value="CWP36501.1"/>
    <property type="molecule type" value="Genomic_DNA"/>
</dbReference>
<dbReference type="RefSeq" id="WP_002233314.1">
    <property type="nucleotide sequence ID" value="NZ_CP012391.1"/>
</dbReference>
<dbReference type="Proteomes" id="UP000254176">
    <property type="component" value="Unassembled WGS sequence"/>
</dbReference>
<dbReference type="EMBL" id="UGRP01000002">
    <property type="protein sequence ID" value="SUA29918.1"/>
    <property type="molecule type" value="Genomic_DNA"/>
</dbReference>
<organism evidence="1 3">
    <name type="scientific">Neisseria meningitidis</name>
    <dbReference type="NCBI Taxonomy" id="487"/>
    <lineage>
        <taxon>Bacteria</taxon>
        <taxon>Pseudomonadati</taxon>
        <taxon>Pseudomonadota</taxon>
        <taxon>Betaproteobacteria</taxon>
        <taxon>Neisseriales</taxon>
        <taxon>Neisseriaceae</taxon>
        <taxon>Neisseria</taxon>
    </lineage>
</organism>
<sequence>MKKYFFSVCLLLTGCGVLFDDPLTRFWNGGYFLFPDKEIASDGIYKTSDTDLHYYESLSLEQRKRYLKFKPIKDKCEHKYSDRTKYDYATQMANIVRCFNEQGYQSETAFILNGHTITQKGSICTKDEPKQCDNVMRSYIVLF</sequence>
<name>A0A1V3SLK2_NEIME</name>
<evidence type="ECO:0008006" key="5">
    <source>
        <dbReference type="Google" id="ProtNLM"/>
    </source>
</evidence>
<dbReference type="Proteomes" id="UP000072443">
    <property type="component" value="Unassembled WGS sequence"/>
</dbReference>
<dbReference type="PROSITE" id="PS51257">
    <property type="entry name" value="PROKAR_LIPOPROTEIN"/>
    <property type="match status" value="1"/>
</dbReference>
<evidence type="ECO:0000313" key="1">
    <source>
        <dbReference type="EMBL" id="CWP36501.1"/>
    </source>
</evidence>
<dbReference type="AlphaFoldDB" id="A0A1V3SLK2"/>
<accession>A0A1V3SLK2</accession>
<protein>
    <recommendedName>
        <fullName evidence="5">Lipoprotein</fullName>
    </recommendedName>
</protein>
<gene>
    <name evidence="1" type="ORF">ERS514591_00198</name>
    <name evidence="2" type="ORF">NCTC8554_01951</name>
</gene>
<reference evidence="1 3" key="1">
    <citation type="submission" date="2016-02" db="EMBL/GenBank/DDBJ databases">
        <authorList>
            <consortium name="Pathogen Informatics"/>
        </authorList>
    </citation>
    <scope>NUCLEOTIDE SEQUENCE [LARGE SCALE GENOMIC DNA]</scope>
    <source>
        <strain evidence="1 3">2842STDY5881269</strain>
    </source>
</reference>
<evidence type="ECO:0000313" key="2">
    <source>
        <dbReference type="EMBL" id="SUA29918.1"/>
    </source>
</evidence>
<evidence type="ECO:0000313" key="3">
    <source>
        <dbReference type="Proteomes" id="UP000072443"/>
    </source>
</evidence>
<reference evidence="2 4" key="2">
    <citation type="submission" date="2018-06" db="EMBL/GenBank/DDBJ databases">
        <authorList>
            <consortium name="Pathogen Informatics"/>
            <person name="Doyle S."/>
        </authorList>
    </citation>
    <scope>NUCLEOTIDE SEQUENCE [LARGE SCALE GENOMIC DNA]</scope>
    <source>
        <strain evidence="2 4">NCTC8554</strain>
    </source>
</reference>